<dbReference type="Proteomes" id="UP000301475">
    <property type="component" value="Chromosome"/>
</dbReference>
<accession>A0A4P8XYK7</accession>
<gene>
    <name evidence="1" type="ORF">E5Z56_09650</name>
</gene>
<dbReference type="RefSeq" id="WP_138157601.1">
    <property type="nucleotide sequence ID" value="NZ_CP039381.1"/>
</dbReference>
<dbReference type="KEGG" id="ruj:E5Z56_09650"/>
<evidence type="ECO:0000313" key="1">
    <source>
        <dbReference type="EMBL" id="QCT07604.1"/>
    </source>
</evidence>
<protein>
    <submittedName>
        <fullName evidence="1">Helix-turn-helix domain-containing protein</fullName>
    </submittedName>
</protein>
<dbReference type="EMBL" id="CP039381">
    <property type="protein sequence ID" value="QCT07604.1"/>
    <property type="molecule type" value="Genomic_DNA"/>
</dbReference>
<keyword evidence="2" id="KW-1185">Reference proteome</keyword>
<dbReference type="AlphaFoldDB" id="A0A4P8XYK7"/>
<proteinExistence type="predicted"/>
<name>A0A4P8XYK7_9FIRM</name>
<sequence length="65" mass="7471">MSGTMFMRVSEVAEELGVSESYAYKLIQKLNKELKATGCLTLPGRIDRKFFHDHIYATRTNSEKE</sequence>
<organism evidence="1 2">
    <name type="scientific">Ruminococcus bovis</name>
    <dbReference type="NCBI Taxonomy" id="2564099"/>
    <lineage>
        <taxon>Bacteria</taxon>
        <taxon>Bacillati</taxon>
        <taxon>Bacillota</taxon>
        <taxon>Clostridia</taxon>
        <taxon>Eubacteriales</taxon>
        <taxon>Oscillospiraceae</taxon>
        <taxon>Ruminococcus</taxon>
    </lineage>
</organism>
<dbReference type="OrthoDB" id="3174733at2"/>
<evidence type="ECO:0000313" key="2">
    <source>
        <dbReference type="Proteomes" id="UP000301475"/>
    </source>
</evidence>
<reference evidence="1 2" key="1">
    <citation type="submission" date="2019-04" db="EMBL/GenBank/DDBJ databases">
        <authorList>
            <person name="Embree M."/>
            <person name="Gaffney J.R."/>
        </authorList>
    </citation>
    <scope>NUCLEOTIDE SEQUENCE [LARGE SCALE GENOMIC DNA]</scope>
    <source>
        <strain evidence="1 2">JE7A12</strain>
    </source>
</reference>